<dbReference type="InterPro" id="IPR004881">
    <property type="entry name" value="Ribosome_biogen_GTPase_RsgA"/>
</dbReference>
<keyword evidence="15" id="KW-1185">Reference proteome</keyword>
<dbReference type="Gene3D" id="1.10.40.50">
    <property type="entry name" value="Probable gtpase engc, domain 3"/>
    <property type="match status" value="1"/>
</dbReference>
<evidence type="ECO:0000313" key="13">
    <source>
        <dbReference type="EMBL" id="MDV7695168.1"/>
    </source>
</evidence>
<evidence type="ECO:0000256" key="10">
    <source>
        <dbReference type="HAMAP-Rule" id="MF_01820"/>
    </source>
</evidence>
<dbReference type="HAMAP" id="MF_01820">
    <property type="entry name" value="GTPase_RsgA"/>
    <property type="match status" value="1"/>
</dbReference>
<comment type="cofactor">
    <cofactor evidence="10">
        <name>Zn(2+)</name>
        <dbReference type="ChEBI" id="CHEBI:29105"/>
    </cofactor>
    <text evidence="10">Binds 1 zinc ion per subunit.</text>
</comment>
<evidence type="ECO:0000256" key="5">
    <source>
        <dbReference type="ARBA" id="ARBA00022741"/>
    </source>
</evidence>
<comment type="subcellular location">
    <subcellularLocation>
        <location evidence="10">Cytoplasm</location>
    </subcellularLocation>
</comment>
<evidence type="ECO:0000256" key="9">
    <source>
        <dbReference type="ARBA" id="ARBA00023134"/>
    </source>
</evidence>
<dbReference type="SUPFAM" id="SSF52540">
    <property type="entry name" value="P-loop containing nucleoside triphosphate hydrolases"/>
    <property type="match status" value="1"/>
</dbReference>
<dbReference type="GO" id="GO:0005525">
    <property type="term" value="F:GTP binding"/>
    <property type="evidence" value="ECO:0007669"/>
    <property type="project" value="UniProtKB-UniRule"/>
</dbReference>
<comment type="subunit">
    <text evidence="10">Monomer. Associates with 30S ribosomal subunit, binds 16S rRNA.</text>
</comment>
<dbReference type="InterPro" id="IPR027417">
    <property type="entry name" value="P-loop_NTPase"/>
</dbReference>
<dbReference type="GO" id="GO:0005737">
    <property type="term" value="C:cytoplasm"/>
    <property type="evidence" value="ECO:0007669"/>
    <property type="project" value="UniProtKB-SubCell"/>
</dbReference>
<dbReference type="Proteomes" id="UP001275867">
    <property type="component" value="Unassembled WGS sequence"/>
</dbReference>
<dbReference type="EMBL" id="LXND01000001">
    <property type="protein sequence ID" value="OAD64996.1"/>
    <property type="molecule type" value="Genomic_DNA"/>
</dbReference>
<evidence type="ECO:0000256" key="2">
    <source>
        <dbReference type="ARBA" id="ARBA00022517"/>
    </source>
</evidence>
<feature type="binding site" evidence="10">
    <location>
        <position position="280"/>
    </location>
    <ligand>
        <name>Zn(2+)</name>
        <dbReference type="ChEBI" id="CHEBI:29105"/>
    </ligand>
</feature>
<accession>A0AAP5WCC9</accession>
<dbReference type="GO" id="GO:0019843">
    <property type="term" value="F:rRNA binding"/>
    <property type="evidence" value="ECO:0007669"/>
    <property type="project" value="UniProtKB-KW"/>
</dbReference>
<comment type="caution">
    <text evidence="13">The sequence shown here is derived from an EMBL/GenBank/DDBJ whole genome shotgun (WGS) entry which is preliminary data.</text>
</comment>
<evidence type="ECO:0000313" key="16">
    <source>
        <dbReference type="Proteomes" id="UP001275867"/>
    </source>
</evidence>
<dbReference type="PROSITE" id="PS51721">
    <property type="entry name" value="G_CP"/>
    <property type="match status" value="1"/>
</dbReference>
<evidence type="ECO:0000256" key="7">
    <source>
        <dbReference type="ARBA" id="ARBA00022833"/>
    </source>
</evidence>
<evidence type="ECO:0000256" key="3">
    <source>
        <dbReference type="ARBA" id="ARBA00022723"/>
    </source>
</evidence>
<evidence type="ECO:0000256" key="6">
    <source>
        <dbReference type="ARBA" id="ARBA00022801"/>
    </source>
</evidence>
<proteinExistence type="inferred from homology"/>
<name>A0AAP5WCC9_9LACO</name>
<keyword evidence="7 10" id="KW-0862">Zinc</keyword>
<feature type="binding site" evidence="10">
    <location>
        <position position="293"/>
    </location>
    <ligand>
        <name>Zn(2+)</name>
        <dbReference type="ChEBI" id="CHEBI:29105"/>
    </ligand>
</feature>
<protein>
    <recommendedName>
        <fullName evidence="10">Small ribosomal subunit biogenesis GTPase RsgA</fullName>
        <ecNumber evidence="10">3.6.1.-</ecNumber>
    </recommendedName>
</protein>
<keyword evidence="9 10" id="KW-0342">GTP-binding</keyword>
<evidence type="ECO:0000313" key="15">
    <source>
        <dbReference type="Proteomes" id="UP000077280"/>
    </source>
</evidence>
<dbReference type="PANTHER" id="PTHR32120">
    <property type="entry name" value="SMALL RIBOSOMAL SUBUNIT BIOGENESIS GTPASE RSGA"/>
    <property type="match status" value="1"/>
</dbReference>
<evidence type="ECO:0000259" key="11">
    <source>
        <dbReference type="PROSITE" id="PS50936"/>
    </source>
</evidence>
<feature type="binding site" evidence="10">
    <location>
        <begin position="201"/>
        <end position="209"/>
    </location>
    <ligand>
        <name>GTP</name>
        <dbReference type="ChEBI" id="CHEBI:37565"/>
    </ligand>
</feature>
<keyword evidence="5 10" id="KW-0547">Nucleotide-binding</keyword>
<dbReference type="NCBIfam" id="TIGR00157">
    <property type="entry name" value="ribosome small subunit-dependent GTPase A"/>
    <property type="match status" value="1"/>
</dbReference>
<dbReference type="Proteomes" id="UP000077280">
    <property type="component" value="Unassembled WGS sequence"/>
</dbReference>
<dbReference type="AlphaFoldDB" id="A0AAP5WCC9"/>
<keyword evidence="4 10" id="KW-0699">rRNA-binding</keyword>
<gene>
    <name evidence="10 13" type="primary">rsgA</name>
    <name evidence="14" type="ORF">A7K95_00055</name>
    <name evidence="13" type="ORF">GA842_09975</name>
</gene>
<keyword evidence="3 10" id="KW-0479">Metal-binding</keyword>
<feature type="binding site" evidence="10">
    <location>
        <begin position="150"/>
        <end position="153"/>
    </location>
    <ligand>
        <name>GTP</name>
        <dbReference type="ChEBI" id="CHEBI:37565"/>
    </ligand>
</feature>
<dbReference type="CDD" id="cd01854">
    <property type="entry name" value="YjeQ_EngC"/>
    <property type="match status" value="1"/>
</dbReference>
<dbReference type="Pfam" id="PF03193">
    <property type="entry name" value="RsgA_GTPase"/>
    <property type="match status" value="1"/>
</dbReference>
<feature type="binding site" evidence="10">
    <location>
        <position position="287"/>
    </location>
    <ligand>
        <name>Zn(2+)</name>
        <dbReference type="ChEBI" id="CHEBI:29105"/>
    </ligand>
</feature>
<evidence type="ECO:0000313" key="14">
    <source>
        <dbReference type="EMBL" id="OAD64996.1"/>
    </source>
</evidence>
<sequence>MSKTQLKAFGLTSALEEQATNSGLALGRITGQNRTLYDVMTEQGSRQASVSGCLNNVAIDAQDYPAVGDWILLRTLGSVADTAVIERVMLRRSLFFRKAAGRKTTAQIVAANVDTIFICMALDANYNLKRLERYLVVAWDSGATPVVVLTKADLASNLDQQIADVAEMAAGDNVVFCSATDESWRKITDYVQPGKTVAFIGSSGVGKTTLINQLMGRNVGATQAVRGSDAHGRHTTTGRELLVLPEGGLVIDTPGMRELSLLNGNFDATFDDIKQLAQQCRFNDCTHTQEPGCAVQAAIQAGSLSEDRLDNYRALLNEATTNQNLRGKARENAKVERMFGSKKQMKAIIKARRKNRR</sequence>
<keyword evidence="1 10" id="KW-0963">Cytoplasm</keyword>
<evidence type="ECO:0000256" key="1">
    <source>
        <dbReference type="ARBA" id="ARBA00022490"/>
    </source>
</evidence>
<dbReference type="Gene3D" id="3.40.50.300">
    <property type="entry name" value="P-loop containing nucleotide triphosphate hydrolases"/>
    <property type="match status" value="1"/>
</dbReference>
<dbReference type="GO" id="GO:0046872">
    <property type="term" value="F:metal ion binding"/>
    <property type="evidence" value="ECO:0007669"/>
    <property type="project" value="UniProtKB-KW"/>
</dbReference>
<dbReference type="GO" id="GO:0042274">
    <property type="term" value="P:ribosomal small subunit biogenesis"/>
    <property type="evidence" value="ECO:0007669"/>
    <property type="project" value="UniProtKB-UniRule"/>
</dbReference>
<dbReference type="InterPro" id="IPR030378">
    <property type="entry name" value="G_CP_dom"/>
</dbReference>
<organism evidence="13 16">
    <name type="scientific">Pediococcus parvulus</name>
    <dbReference type="NCBI Taxonomy" id="54062"/>
    <lineage>
        <taxon>Bacteria</taxon>
        <taxon>Bacillati</taxon>
        <taxon>Bacillota</taxon>
        <taxon>Bacilli</taxon>
        <taxon>Lactobacillales</taxon>
        <taxon>Lactobacillaceae</taxon>
        <taxon>Pediococcus</taxon>
    </lineage>
</organism>
<evidence type="ECO:0000256" key="4">
    <source>
        <dbReference type="ARBA" id="ARBA00022730"/>
    </source>
</evidence>
<comment type="function">
    <text evidence="10">One of several proteins that assist in the late maturation steps of the functional core of the 30S ribosomal subunit. Helps release RbfA from mature subunits. May play a role in the assembly of ribosomal proteins into the subunit. Circularly permuted GTPase that catalyzes slow GTP hydrolysis, GTPase activity is stimulated by the 30S ribosomal subunit.</text>
</comment>
<evidence type="ECO:0000256" key="8">
    <source>
        <dbReference type="ARBA" id="ARBA00022884"/>
    </source>
</evidence>
<keyword evidence="8 10" id="KW-0694">RNA-binding</keyword>
<reference evidence="13" key="2">
    <citation type="submission" date="2019-10" db="EMBL/GenBank/DDBJ databases">
        <title>Malate fermentation in French cider.</title>
        <authorList>
            <person name="Cousin F.J."/>
            <person name="Medina Fernandez S."/>
            <person name="Misery B."/>
            <person name="Laplace J.-M."/>
            <person name="Cretenet M."/>
        </authorList>
    </citation>
    <scope>NUCLEOTIDE SEQUENCE</scope>
    <source>
        <strain evidence="13">UCMA15901</strain>
    </source>
</reference>
<dbReference type="EMBL" id="WERX01000043">
    <property type="protein sequence ID" value="MDV7695168.1"/>
    <property type="molecule type" value="Genomic_DNA"/>
</dbReference>
<dbReference type="InterPro" id="IPR010914">
    <property type="entry name" value="RsgA_GTPase_dom"/>
</dbReference>
<dbReference type="RefSeq" id="WP_068804629.1">
    <property type="nucleotide sequence ID" value="NZ_LXND01000001.1"/>
</dbReference>
<comment type="similarity">
    <text evidence="10">Belongs to the TRAFAC class YlqF/YawG GTPase family. RsgA subfamily.</text>
</comment>
<reference evidence="14 15" key="1">
    <citation type="submission" date="2016-05" db="EMBL/GenBank/DDBJ databases">
        <title>Draft genome sequence of Pediococcus parvulus 2.6, a probiotic beta-glucan producer strain.</title>
        <authorList>
            <person name="Mohedano M.L."/>
            <person name="Perez-Ramos A."/>
            <person name="Duenas M.T."/>
            <person name="Lamontanara A."/>
            <person name="Orru L."/>
            <person name="Spano G."/>
            <person name="Capozzi V."/>
            <person name="Lopez P."/>
        </authorList>
    </citation>
    <scope>NUCLEOTIDE SEQUENCE [LARGE SCALE GENOMIC DNA]</scope>
    <source>
        <strain evidence="14 15">2.6</strain>
    </source>
</reference>
<dbReference type="PROSITE" id="PS50936">
    <property type="entry name" value="ENGC_GTPASE"/>
    <property type="match status" value="1"/>
</dbReference>
<dbReference type="GO" id="GO:0003924">
    <property type="term" value="F:GTPase activity"/>
    <property type="evidence" value="ECO:0007669"/>
    <property type="project" value="UniProtKB-UniRule"/>
</dbReference>
<feature type="domain" description="CP-type G" evidence="12">
    <location>
        <begin position="103"/>
        <end position="259"/>
    </location>
</feature>
<evidence type="ECO:0000259" key="12">
    <source>
        <dbReference type="PROSITE" id="PS51721"/>
    </source>
</evidence>
<feature type="domain" description="EngC GTPase" evidence="11">
    <location>
        <begin position="111"/>
        <end position="257"/>
    </location>
</feature>
<feature type="binding site" evidence="10">
    <location>
        <position position="285"/>
    </location>
    <ligand>
        <name>Zn(2+)</name>
        <dbReference type="ChEBI" id="CHEBI:29105"/>
    </ligand>
</feature>
<dbReference type="EC" id="3.6.1.-" evidence="10"/>
<dbReference type="PANTHER" id="PTHR32120:SF10">
    <property type="entry name" value="SMALL RIBOSOMAL SUBUNIT BIOGENESIS GTPASE RSGA"/>
    <property type="match status" value="1"/>
</dbReference>
<keyword evidence="2 10" id="KW-0690">Ribosome biogenesis</keyword>
<keyword evidence="6 10" id="KW-0378">Hydrolase</keyword>